<feature type="transmembrane region" description="Helical" evidence="1">
    <location>
        <begin position="7"/>
        <end position="28"/>
    </location>
</feature>
<proteinExistence type="predicted"/>
<accession>A0ABW8SA39</accession>
<dbReference type="RefSeq" id="WP_406762264.1">
    <property type="nucleotide sequence ID" value="NZ_JBJIAB010000034.1"/>
</dbReference>
<sequence>MKSDTKEIILFGVLGGVISTSQIILSFIPNIEIVSLLIILFSLIFKGKALYIVYTFVFIMRIIYGFGVWWLGYVILWPLLCITTVTFRKFIEGRYFKLSLYSGIFGVLFVFFMLFLMKFLEV</sequence>
<gene>
    <name evidence="2" type="ORF">ACJDTP_20520</name>
</gene>
<keyword evidence="1" id="KW-0812">Transmembrane</keyword>
<reference evidence="2 3" key="1">
    <citation type="submission" date="2024-11" db="EMBL/GenBank/DDBJ databases">
        <authorList>
            <person name="Heng Y.C."/>
            <person name="Lim A.C.H."/>
            <person name="Lee J.K.Y."/>
            <person name="Kittelmann S."/>
        </authorList>
    </citation>
    <scope>NUCLEOTIDE SEQUENCE [LARGE SCALE GENOMIC DNA]</scope>
    <source>
        <strain evidence="2 3">WILCCON 0112</strain>
    </source>
</reference>
<keyword evidence="1" id="KW-1133">Transmembrane helix</keyword>
<evidence type="ECO:0000256" key="1">
    <source>
        <dbReference type="SAM" id="Phobius"/>
    </source>
</evidence>
<comment type="caution">
    <text evidence="2">The sequence shown here is derived from an EMBL/GenBank/DDBJ whole genome shotgun (WGS) entry which is preliminary data.</text>
</comment>
<feature type="transmembrane region" description="Helical" evidence="1">
    <location>
        <begin position="99"/>
        <end position="120"/>
    </location>
</feature>
<organism evidence="2 3">
    <name type="scientific">Candidatus Clostridium helianthi</name>
    <dbReference type="NCBI Taxonomy" id="3381660"/>
    <lineage>
        <taxon>Bacteria</taxon>
        <taxon>Bacillati</taxon>
        <taxon>Bacillota</taxon>
        <taxon>Clostridia</taxon>
        <taxon>Eubacteriales</taxon>
        <taxon>Clostridiaceae</taxon>
        <taxon>Clostridium</taxon>
    </lineage>
</organism>
<keyword evidence="3" id="KW-1185">Reference proteome</keyword>
<name>A0ABW8SA39_9CLOT</name>
<keyword evidence="1" id="KW-0472">Membrane</keyword>
<evidence type="ECO:0000313" key="3">
    <source>
        <dbReference type="Proteomes" id="UP001623600"/>
    </source>
</evidence>
<protein>
    <submittedName>
        <fullName evidence="2">Uncharacterized protein</fullName>
    </submittedName>
</protein>
<evidence type="ECO:0000313" key="2">
    <source>
        <dbReference type="EMBL" id="MFL0167456.1"/>
    </source>
</evidence>
<dbReference type="Proteomes" id="UP001623600">
    <property type="component" value="Unassembled WGS sequence"/>
</dbReference>
<feature type="transmembrane region" description="Helical" evidence="1">
    <location>
        <begin position="66"/>
        <end position="87"/>
    </location>
</feature>
<dbReference type="EMBL" id="JBJIAB010000034">
    <property type="protein sequence ID" value="MFL0167456.1"/>
    <property type="molecule type" value="Genomic_DNA"/>
</dbReference>
<feature type="transmembrane region" description="Helical" evidence="1">
    <location>
        <begin position="34"/>
        <end position="59"/>
    </location>
</feature>